<dbReference type="GO" id="GO:0003723">
    <property type="term" value="F:RNA binding"/>
    <property type="evidence" value="ECO:0007669"/>
    <property type="project" value="UniProtKB-KW"/>
</dbReference>
<accession>A0A8J5GA26</accession>
<keyword evidence="10" id="KW-0747">Spliceosome</keyword>
<keyword evidence="16" id="KW-0539">Nucleus</keyword>
<dbReference type="InterPro" id="IPR029063">
    <property type="entry name" value="SAM-dependent_MTases_sf"/>
</dbReference>
<keyword evidence="22" id="KW-1185">Reference proteome</keyword>
<keyword evidence="11" id="KW-0694">RNA-binding</keyword>
<dbReference type="InterPro" id="IPR007785">
    <property type="entry name" value="Anamorsin"/>
</dbReference>
<comment type="cofactor">
    <cofactor evidence="18">
        <name>[2Fe-2S] cluster</name>
        <dbReference type="ChEBI" id="CHEBI:190135"/>
    </cofactor>
</comment>
<protein>
    <recommendedName>
        <fullName evidence="18">Anamorsin homolog</fullName>
    </recommendedName>
    <alternativeName>
        <fullName evidence="18">Fe-S cluster assembly protein DRE2 homolog</fullName>
    </alternativeName>
</protein>
<comment type="similarity">
    <text evidence="3">Belongs to the snRNP Sm proteins family.</text>
</comment>
<evidence type="ECO:0000256" key="15">
    <source>
        <dbReference type="ARBA" id="ARBA00023187"/>
    </source>
</evidence>
<evidence type="ECO:0000256" key="16">
    <source>
        <dbReference type="ARBA" id="ARBA00023242"/>
    </source>
</evidence>
<comment type="subcellular location">
    <subcellularLocation>
        <location evidence="18">Cytoplasm</location>
    </subcellularLocation>
    <subcellularLocation>
        <location evidence="18">Mitochondrion intermembrane space</location>
    </subcellularLocation>
    <subcellularLocation>
        <location evidence="2">Nucleus</location>
    </subcellularLocation>
</comment>
<keyword evidence="6 18" id="KW-0963">Cytoplasm</keyword>
<feature type="short sequence motif" description="Cx2C motif 1" evidence="18">
    <location>
        <begin position="1126"/>
        <end position="1129"/>
    </location>
</feature>
<evidence type="ECO:0000259" key="20">
    <source>
        <dbReference type="PROSITE" id="PS52002"/>
    </source>
</evidence>
<feature type="domain" description="Sm" evidence="20">
    <location>
        <begin position="542"/>
        <end position="615"/>
    </location>
</feature>
<evidence type="ECO:0000256" key="1">
    <source>
        <dbReference type="ARBA" id="ARBA00001966"/>
    </source>
</evidence>
<comment type="function">
    <text evidence="18">Component of the cytosolic iron-sulfur (Fe-S) protein assembly (CIA) machinery. Required for the maturation of extramitochondrial Fe-S proteins. Part of an electron transfer chain functioning in an early step of cytosolic Fe-S biogenesis, facilitating the de novo assembly of a [4Fe-4S] cluster on the cytosolic Fe-S scaffold complex. Electrons are transferred from NADPH via a FAD- and FMN-containing diflavin oxidoreductase. Together with the diflavin oxidoreductase, also required for the assembly of the diferric tyrosyl radical cofactor of ribonucleotide reductase (RNR), probably by providing electrons for reduction during radical cofactor maturation in the catalytic small subunit.</text>
</comment>
<dbReference type="Gene3D" id="2.30.30.100">
    <property type="match status" value="1"/>
</dbReference>
<feature type="domain" description="Rhodanese" evidence="19">
    <location>
        <begin position="265"/>
        <end position="355"/>
    </location>
</feature>
<reference evidence="21 22" key="1">
    <citation type="submission" date="2020-08" db="EMBL/GenBank/DDBJ databases">
        <title>Plant Genome Project.</title>
        <authorList>
            <person name="Zhang R.-G."/>
        </authorList>
    </citation>
    <scope>NUCLEOTIDE SEQUENCE [LARGE SCALE GENOMIC DNA]</scope>
    <source>
        <tissue evidence="21">Rhizome</tissue>
    </source>
</reference>
<dbReference type="GO" id="GO:0016226">
    <property type="term" value="P:iron-sulfur cluster assembly"/>
    <property type="evidence" value="ECO:0007669"/>
    <property type="project" value="UniProtKB-UniRule"/>
</dbReference>
<feature type="binding site" evidence="18">
    <location>
        <position position="1086"/>
    </location>
    <ligand>
        <name>[2Fe-2S] cluster</name>
        <dbReference type="ChEBI" id="CHEBI:190135"/>
    </ligand>
</feature>
<dbReference type="HAMAP" id="MF_03115">
    <property type="entry name" value="Anamorsin"/>
    <property type="match status" value="1"/>
</dbReference>
<dbReference type="Proteomes" id="UP000734854">
    <property type="component" value="Unassembled WGS sequence"/>
</dbReference>
<evidence type="ECO:0000256" key="17">
    <source>
        <dbReference type="ARBA" id="ARBA00023274"/>
    </source>
</evidence>
<dbReference type="Pfam" id="PF12368">
    <property type="entry name" value="Rhodanese_C"/>
    <property type="match status" value="1"/>
</dbReference>
<evidence type="ECO:0000256" key="18">
    <source>
        <dbReference type="HAMAP-Rule" id="MF_03115"/>
    </source>
</evidence>
<evidence type="ECO:0000256" key="4">
    <source>
        <dbReference type="ARBA" id="ARBA00008169"/>
    </source>
</evidence>
<evidence type="ECO:0000256" key="10">
    <source>
        <dbReference type="ARBA" id="ARBA00022728"/>
    </source>
</evidence>
<keyword evidence="17" id="KW-0687">Ribonucleoprotein</keyword>
<dbReference type="SMART" id="SM00450">
    <property type="entry name" value="RHOD"/>
    <property type="match status" value="1"/>
</dbReference>
<dbReference type="GO" id="GO:0005681">
    <property type="term" value="C:spliceosomal complex"/>
    <property type="evidence" value="ECO:0007669"/>
    <property type="project" value="UniProtKB-KW"/>
</dbReference>
<dbReference type="GO" id="GO:0051539">
    <property type="term" value="F:4 iron, 4 sulfur cluster binding"/>
    <property type="evidence" value="ECO:0007669"/>
    <property type="project" value="UniProtKB-KW"/>
</dbReference>
<evidence type="ECO:0000313" key="22">
    <source>
        <dbReference type="Proteomes" id="UP000734854"/>
    </source>
</evidence>
<dbReference type="InterPro" id="IPR047575">
    <property type="entry name" value="Sm"/>
</dbReference>
<feature type="region of interest" description="Fe-S binding site B" evidence="18">
    <location>
        <begin position="1126"/>
        <end position="1140"/>
    </location>
</feature>
<feature type="binding site" evidence="18">
    <location>
        <position position="1095"/>
    </location>
    <ligand>
        <name>[2Fe-2S] cluster</name>
        <dbReference type="ChEBI" id="CHEBI:190135"/>
    </ligand>
</feature>
<comment type="cofactor">
    <cofactor evidence="1 18">
        <name>[4Fe-4S] cluster</name>
        <dbReference type="ChEBI" id="CHEBI:49883"/>
    </cofactor>
</comment>
<dbReference type="Pfam" id="PF01423">
    <property type="entry name" value="LSM"/>
    <property type="match status" value="1"/>
</dbReference>
<feature type="binding site" evidence="18">
    <location>
        <position position="1129"/>
    </location>
    <ligand>
        <name>[4Fe-4S] cluster</name>
        <dbReference type="ChEBI" id="CHEBI:49883"/>
    </ligand>
</feature>
<comment type="domain">
    <text evidence="18">The C-terminal domain binds 2 Fe-S clusters but is otherwise mostly in an intrinsically disordered conformation.</text>
</comment>
<dbReference type="PANTHER" id="PTHR13273:SF14">
    <property type="entry name" value="ANAMORSIN"/>
    <property type="match status" value="1"/>
</dbReference>
<name>A0A8J5GA26_ZINOF</name>
<evidence type="ECO:0000256" key="8">
    <source>
        <dbReference type="ARBA" id="ARBA00022714"/>
    </source>
</evidence>
<feature type="binding site" evidence="18">
    <location>
        <position position="1126"/>
    </location>
    <ligand>
        <name>[4Fe-4S] cluster</name>
        <dbReference type="ChEBI" id="CHEBI:49883"/>
    </ligand>
</feature>
<dbReference type="GO" id="GO:0005758">
    <property type="term" value="C:mitochondrial intermembrane space"/>
    <property type="evidence" value="ECO:0007669"/>
    <property type="project" value="UniProtKB-SubCell"/>
</dbReference>
<dbReference type="InterPro" id="IPR036873">
    <property type="entry name" value="Rhodanese-like_dom_sf"/>
</dbReference>
<dbReference type="Gene3D" id="3.40.250.10">
    <property type="entry name" value="Rhodanese-like domain"/>
    <property type="match status" value="1"/>
</dbReference>
<dbReference type="PANTHER" id="PTHR13273">
    <property type="entry name" value="ANAMORSIN"/>
    <property type="match status" value="1"/>
</dbReference>
<comment type="subunit">
    <text evidence="18">Monomer.</text>
</comment>
<comment type="caution">
    <text evidence="18">Lacks conserved residue(s) required for the propagation of feature annotation.</text>
</comment>
<dbReference type="SMART" id="SM00651">
    <property type="entry name" value="Sm"/>
    <property type="match status" value="1"/>
</dbReference>
<dbReference type="GO" id="GO:0120115">
    <property type="term" value="C:Lsm2-8 complex"/>
    <property type="evidence" value="ECO:0007669"/>
    <property type="project" value="UniProtKB-ARBA"/>
</dbReference>
<dbReference type="InterPro" id="IPR046408">
    <property type="entry name" value="CIAPIN1"/>
</dbReference>
<evidence type="ECO:0000313" key="21">
    <source>
        <dbReference type="EMBL" id="KAG6503853.1"/>
    </source>
</evidence>
<evidence type="ECO:0000256" key="11">
    <source>
        <dbReference type="ARBA" id="ARBA00022884"/>
    </source>
</evidence>
<evidence type="ECO:0000259" key="19">
    <source>
        <dbReference type="PROSITE" id="PS50206"/>
    </source>
</evidence>
<dbReference type="EMBL" id="JACMSC010000010">
    <property type="protein sequence ID" value="KAG6503853.1"/>
    <property type="molecule type" value="Genomic_DNA"/>
</dbReference>
<keyword evidence="14 18" id="KW-0496">Mitochondrion</keyword>
<keyword evidence="5 18" id="KW-0004">4Fe-4S</keyword>
<dbReference type="SUPFAM" id="SSF53335">
    <property type="entry name" value="S-adenosyl-L-methionine-dependent methyltransferases"/>
    <property type="match status" value="1"/>
</dbReference>
<comment type="domain">
    <text evidence="18">The N-terminal domain has structural similarity with S-adenosyl-L-methionine-dependent methyltransferases, but does not bind S-adenosyl-L-methionine. It is required for correct assembly of the 2 Fe-S clusters.</text>
</comment>
<feature type="binding site" evidence="18">
    <location>
        <position position="1098"/>
    </location>
    <ligand>
        <name>[2Fe-2S] cluster</name>
        <dbReference type="ChEBI" id="CHEBI:190135"/>
    </ligand>
</feature>
<feature type="binding site" evidence="18">
    <location>
        <position position="1140"/>
    </location>
    <ligand>
        <name>[4Fe-4S] cluster</name>
        <dbReference type="ChEBI" id="CHEBI:49883"/>
    </ligand>
</feature>
<keyword evidence="8 18" id="KW-0001">2Fe-2S</keyword>
<evidence type="ECO:0000256" key="7">
    <source>
        <dbReference type="ARBA" id="ARBA00022664"/>
    </source>
</evidence>
<evidence type="ECO:0000256" key="2">
    <source>
        <dbReference type="ARBA" id="ARBA00004123"/>
    </source>
</evidence>
<comment type="domain">
    <text evidence="18">The twin Cx2C motifs are involved in the recognition by the mitochondrial MIA40-ERV1 disulfide relay system. The formation of 2 disulfide bonds in the Cx2C motifs through dithiol/disulfide exchange reactions effectively traps the protein in the mitochondrial intermembrane space.</text>
</comment>
<dbReference type="PROSITE" id="PS50206">
    <property type="entry name" value="RHODANESE_3"/>
    <property type="match status" value="1"/>
</dbReference>
<sequence length="1165" mass="128919">MATACFSGSAASTSLSRSALCLRRLPLACRFPSFPPFLLRPFSPIRAALRSTGLAGSRRCADKNPESRARKSIFPEEDFVVANFYKFVTIEDPEAVVAKHLDFLQYSGPNGDVLAYTDWVKKDHRFSNLLVQVSPACDGHAFPRLKLRYKPSLVQASDFFPLDLSFHLLWHTVLLICGTAHLPLVDDAMRAHPLTPSEWRERLQAMDDFGISTSKADSQGSVRKHLLLDVRNDKVGCRLCTKLSSLVTQYDEDEVCWICHIYAGYEWDIGHFQGAQRPNVDCFRSTSFGLSNVEVASSDPLAKIDKENTDILMYCTGGIRCDVYSTILRQKGFQNLYTLSGGVSNYLNSEGSAGWMGNLFVFDARLSLPPSIYKPGANDSAFAKPELVHGNSAFARCYVCGSKLLEYRHRNCANLDCNRLFLLPSLSRSCSICVSQLSGCCCLDCTCSPRLRPVLPGHQRYQKWHMYRGFASRLSTIFKRVGDGCWGLAEGRKATKIICCTNNGLQISCFVNGSIVDQYSLCLLNFLVNFLVLYVSIILLQLPLSLLKTAQGHPMLVELKNGETYNGHLVNCDTWMNIHLREVICTSKDGDRFWRMPECYIRGNTIKYLRVPDEVIDKVQEETTKSRTEMAYIGKPMKLTANTRNSCYIGSLLELVVEGDEEARKMALGDLPKGWVAAKMIQAAKVVVAAGVESAVKLVVPEVQGAAMADTLKLKATSCLNWSLRKEYVDPKRSKFAIGFSWCFFPMTILLHFGPLDALTKQPRGMHGDAVTAFVETENPVLNYALILAVRSVDVSPCRPSKNKERIFRALEIKASRRSKSREREAAAVAIFGDRSLPFEGSNSLPRIQDCLLDLPLEGFYSSFNLAGSLSCLILVVLPGSAPKMGGFFYTFEMSETRKRALLLTDNVFIPVNVVLDSVSDSSLGLGWVARDDVLVITLAASLGGKLPMESGSLDLVVSVSESPELVDEKWVEEISRVLKPGGAVLVQAFYDQSEYKQTSTIERKLLMAGFLEVQALEVKSFLPNEQLQSFSIKGKKASWSVGSSFSLKKTVPKIQIDDDSDLIDEDNLLSEEDLKKPQLAQVGDCEVGKTRKACKSCTCGRAEEEAKVLKLGLTTDQINNPQSACGNCGLGDAFRCGTCPYKGLPPFKLGEKVSLSTNFLAADF</sequence>
<feature type="short sequence motif" description="Cx2C motif 2" evidence="18">
    <location>
        <begin position="1137"/>
        <end position="1140"/>
    </location>
</feature>
<keyword evidence="7" id="KW-0507">mRNA processing</keyword>
<organism evidence="21 22">
    <name type="scientific">Zingiber officinale</name>
    <name type="common">Ginger</name>
    <name type="synonym">Amomum zingiber</name>
    <dbReference type="NCBI Taxonomy" id="94328"/>
    <lineage>
        <taxon>Eukaryota</taxon>
        <taxon>Viridiplantae</taxon>
        <taxon>Streptophyta</taxon>
        <taxon>Embryophyta</taxon>
        <taxon>Tracheophyta</taxon>
        <taxon>Spermatophyta</taxon>
        <taxon>Magnoliopsida</taxon>
        <taxon>Liliopsida</taxon>
        <taxon>Zingiberales</taxon>
        <taxon>Zingiberaceae</taxon>
        <taxon>Zingiber</taxon>
    </lineage>
</organism>
<evidence type="ECO:0000256" key="13">
    <source>
        <dbReference type="ARBA" id="ARBA00023014"/>
    </source>
</evidence>
<evidence type="ECO:0000256" key="9">
    <source>
        <dbReference type="ARBA" id="ARBA00022723"/>
    </source>
</evidence>
<dbReference type="SUPFAM" id="SSF52821">
    <property type="entry name" value="Rhodanese/Cell cycle control phosphatase"/>
    <property type="match status" value="1"/>
</dbReference>
<dbReference type="InterPro" id="IPR022111">
    <property type="entry name" value="Rhodanese_C"/>
</dbReference>
<dbReference type="InterPro" id="IPR001163">
    <property type="entry name" value="Sm_dom_euk/arc"/>
</dbReference>
<evidence type="ECO:0000256" key="14">
    <source>
        <dbReference type="ARBA" id="ARBA00023128"/>
    </source>
</evidence>
<dbReference type="CDD" id="cd01723">
    <property type="entry name" value="LSm4"/>
    <property type="match status" value="1"/>
</dbReference>
<proteinExistence type="inferred from homology"/>
<dbReference type="GO" id="GO:0009055">
    <property type="term" value="F:electron transfer activity"/>
    <property type="evidence" value="ECO:0007669"/>
    <property type="project" value="UniProtKB-UniRule"/>
</dbReference>
<dbReference type="GO" id="GO:0000398">
    <property type="term" value="P:mRNA splicing, via spliceosome"/>
    <property type="evidence" value="ECO:0007669"/>
    <property type="project" value="InterPro"/>
</dbReference>
<dbReference type="InterPro" id="IPR001763">
    <property type="entry name" value="Rhodanese-like_dom"/>
</dbReference>
<comment type="caution">
    <text evidence="21">The sequence shown here is derived from an EMBL/GenBank/DDBJ whole genome shotgun (WGS) entry which is preliminary data.</text>
</comment>
<dbReference type="Pfam" id="PF05093">
    <property type="entry name" value="CIAPIN1"/>
    <property type="match status" value="1"/>
</dbReference>
<dbReference type="PROSITE" id="PS52002">
    <property type="entry name" value="SM"/>
    <property type="match status" value="1"/>
</dbReference>
<keyword evidence="9 18" id="KW-0479">Metal-binding</keyword>
<dbReference type="GO" id="GO:0046872">
    <property type="term" value="F:metal ion binding"/>
    <property type="evidence" value="ECO:0007669"/>
    <property type="project" value="UniProtKB-KW"/>
</dbReference>
<evidence type="ECO:0000256" key="6">
    <source>
        <dbReference type="ARBA" id="ARBA00022490"/>
    </source>
</evidence>
<dbReference type="AlphaFoldDB" id="A0A8J5GA26"/>
<keyword evidence="12 18" id="KW-0408">Iron</keyword>
<feature type="binding site" evidence="18">
    <location>
        <position position="1137"/>
    </location>
    <ligand>
        <name>[4Fe-4S] cluster</name>
        <dbReference type="ChEBI" id="CHEBI:49883"/>
    </ligand>
</feature>
<evidence type="ECO:0000256" key="3">
    <source>
        <dbReference type="ARBA" id="ARBA00006850"/>
    </source>
</evidence>
<dbReference type="GO" id="GO:0051537">
    <property type="term" value="F:2 iron, 2 sulfur cluster binding"/>
    <property type="evidence" value="ECO:0007669"/>
    <property type="project" value="UniProtKB-UniRule"/>
</dbReference>
<evidence type="ECO:0000256" key="12">
    <source>
        <dbReference type="ARBA" id="ARBA00023004"/>
    </source>
</evidence>
<feature type="binding site" evidence="18">
    <location>
        <position position="1100"/>
    </location>
    <ligand>
        <name>[2Fe-2S] cluster</name>
        <dbReference type="ChEBI" id="CHEBI:190135"/>
    </ligand>
</feature>
<evidence type="ECO:0000256" key="5">
    <source>
        <dbReference type="ARBA" id="ARBA00022485"/>
    </source>
</evidence>
<dbReference type="InterPro" id="IPR034101">
    <property type="entry name" value="Lsm4"/>
</dbReference>
<comment type="similarity">
    <text evidence="4 18">Belongs to the anamorsin family.</text>
</comment>
<gene>
    <name evidence="21" type="ORF">ZIOFF_036177</name>
</gene>
<dbReference type="SUPFAM" id="SSF50182">
    <property type="entry name" value="Sm-like ribonucleoproteins"/>
    <property type="match status" value="1"/>
</dbReference>
<dbReference type="GO" id="GO:0000956">
    <property type="term" value="P:nuclear-transcribed mRNA catabolic process"/>
    <property type="evidence" value="ECO:0007669"/>
    <property type="project" value="InterPro"/>
</dbReference>
<dbReference type="InterPro" id="IPR010920">
    <property type="entry name" value="LSM_dom_sf"/>
</dbReference>
<keyword evidence="13 18" id="KW-0411">Iron-sulfur</keyword>
<keyword evidence="15" id="KW-0508">mRNA splicing</keyword>
<dbReference type="FunFam" id="2.30.30.100:FF:000005">
    <property type="entry name" value="U6 snRNA-associated Sm-like protein LSm4"/>
    <property type="match status" value="1"/>
</dbReference>
<dbReference type="Gene3D" id="3.40.50.150">
    <property type="entry name" value="Vaccinia Virus protein VP39"/>
    <property type="match status" value="1"/>
</dbReference>